<sequence>MAGRVEGKVALVTGAASGLGKAAAAMLVREGARVALTDRNEAGVRSVAETLGASAQAWTLDVTREQDWQRVVDEVVATFGRLDVVVNNAGIGVSKDIETLSLEEWRLVHAVNLDGVFLGCKHAIRGMRQSGAKGSIINISSVAGLVGVDTLPAYCSSKAGVRLLTKSVALHCARKGYGIRCNSVHPTFIETPMVDGLASLGGDMAAGKAKLSRMIPLGHLGEPDDVAYAVLYLASDESKLMTGSELVVDGGSTAM</sequence>
<dbReference type="EMBL" id="JPMI01000008">
    <property type="protein sequence ID" value="KFA94551.1"/>
    <property type="molecule type" value="Genomic_DNA"/>
</dbReference>
<reference evidence="4 5" key="1">
    <citation type="submission" date="2014-07" db="EMBL/GenBank/DDBJ databases">
        <title>Draft Genome Sequence of Gephyronic Acid Producer, Cystobacter violaceus Strain Cb vi76.</title>
        <authorList>
            <person name="Stevens D.C."/>
            <person name="Young J."/>
            <person name="Carmichael R."/>
            <person name="Tan J."/>
            <person name="Taylor R.E."/>
        </authorList>
    </citation>
    <scope>NUCLEOTIDE SEQUENCE [LARGE SCALE GENOMIC DNA]</scope>
    <source>
        <strain evidence="4 5">Cb vi76</strain>
    </source>
</reference>
<dbReference type="InterPro" id="IPR020904">
    <property type="entry name" value="Sc_DH/Rdtase_CS"/>
</dbReference>
<dbReference type="InterPro" id="IPR057326">
    <property type="entry name" value="KR_dom"/>
</dbReference>
<evidence type="ECO:0000313" key="5">
    <source>
        <dbReference type="Proteomes" id="UP000028547"/>
    </source>
</evidence>
<dbReference type="NCBIfam" id="NF005559">
    <property type="entry name" value="PRK07231.1"/>
    <property type="match status" value="1"/>
</dbReference>
<dbReference type="AlphaFoldDB" id="A0A084T1G6"/>
<dbReference type="PROSITE" id="PS00061">
    <property type="entry name" value="ADH_SHORT"/>
    <property type="match status" value="1"/>
</dbReference>
<dbReference type="PANTHER" id="PTHR24321:SF15">
    <property type="entry name" value="OXIDOREDUCTASE UCPA"/>
    <property type="match status" value="1"/>
</dbReference>
<dbReference type="InterPro" id="IPR036291">
    <property type="entry name" value="NAD(P)-bd_dom_sf"/>
</dbReference>
<keyword evidence="2" id="KW-0560">Oxidoreductase</keyword>
<dbReference type="Gene3D" id="3.40.50.720">
    <property type="entry name" value="NAD(P)-binding Rossmann-like Domain"/>
    <property type="match status" value="1"/>
</dbReference>
<dbReference type="GO" id="GO:0016491">
    <property type="term" value="F:oxidoreductase activity"/>
    <property type="evidence" value="ECO:0007669"/>
    <property type="project" value="UniProtKB-KW"/>
</dbReference>
<evidence type="ECO:0000313" key="4">
    <source>
        <dbReference type="EMBL" id="KFA94551.1"/>
    </source>
</evidence>
<gene>
    <name evidence="4" type="ORF">Q664_01890</name>
</gene>
<feature type="domain" description="Ketoreductase" evidence="3">
    <location>
        <begin position="8"/>
        <end position="145"/>
    </location>
</feature>
<comment type="caution">
    <text evidence="4">The sequence shown here is derived from an EMBL/GenBank/DDBJ whole genome shotgun (WGS) entry which is preliminary data.</text>
</comment>
<dbReference type="PRINTS" id="PR00081">
    <property type="entry name" value="GDHRDH"/>
</dbReference>
<dbReference type="SUPFAM" id="SSF51735">
    <property type="entry name" value="NAD(P)-binding Rossmann-fold domains"/>
    <property type="match status" value="1"/>
</dbReference>
<evidence type="ECO:0000259" key="3">
    <source>
        <dbReference type="SMART" id="SM00822"/>
    </source>
</evidence>
<dbReference type="RefSeq" id="WP_043389174.1">
    <property type="nucleotide sequence ID" value="NZ_JPMI01000008.1"/>
</dbReference>
<dbReference type="FunFam" id="3.40.50.720:FF:000084">
    <property type="entry name" value="Short-chain dehydrogenase reductase"/>
    <property type="match status" value="1"/>
</dbReference>
<comment type="similarity">
    <text evidence="1">Belongs to the short-chain dehydrogenases/reductases (SDR) family.</text>
</comment>
<dbReference type="Pfam" id="PF13561">
    <property type="entry name" value="adh_short_C2"/>
    <property type="match status" value="1"/>
</dbReference>
<proteinExistence type="inferred from homology"/>
<dbReference type="PANTHER" id="PTHR24321">
    <property type="entry name" value="DEHYDROGENASES, SHORT CHAIN"/>
    <property type="match status" value="1"/>
</dbReference>
<organism evidence="4 5">
    <name type="scientific">Archangium violaceum Cb vi76</name>
    <dbReference type="NCBI Taxonomy" id="1406225"/>
    <lineage>
        <taxon>Bacteria</taxon>
        <taxon>Pseudomonadati</taxon>
        <taxon>Myxococcota</taxon>
        <taxon>Myxococcia</taxon>
        <taxon>Myxococcales</taxon>
        <taxon>Cystobacterineae</taxon>
        <taxon>Archangiaceae</taxon>
        <taxon>Archangium</taxon>
    </lineage>
</organism>
<protein>
    <submittedName>
        <fullName evidence="4">3-beta hydroxysteroid dehydrogenase</fullName>
    </submittedName>
</protein>
<dbReference type="PRINTS" id="PR00080">
    <property type="entry name" value="SDRFAMILY"/>
</dbReference>
<dbReference type="SMART" id="SM00822">
    <property type="entry name" value="PKS_KR"/>
    <property type="match status" value="1"/>
</dbReference>
<name>A0A084T1G6_9BACT</name>
<evidence type="ECO:0000256" key="1">
    <source>
        <dbReference type="ARBA" id="ARBA00006484"/>
    </source>
</evidence>
<evidence type="ECO:0000256" key="2">
    <source>
        <dbReference type="ARBA" id="ARBA00023002"/>
    </source>
</evidence>
<dbReference type="Proteomes" id="UP000028547">
    <property type="component" value="Unassembled WGS sequence"/>
</dbReference>
<accession>A0A084T1G6</accession>
<dbReference type="InterPro" id="IPR002347">
    <property type="entry name" value="SDR_fam"/>
</dbReference>